<dbReference type="CDD" id="cd13127">
    <property type="entry name" value="MATE_tuaB_like"/>
    <property type="match status" value="1"/>
</dbReference>
<dbReference type="KEGG" id="mbas:ALGA_0247"/>
<keyword evidence="6 7" id="KW-0472">Membrane</keyword>
<keyword evidence="5 7" id="KW-1133">Transmembrane helix</keyword>
<dbReference type="GO" id="GO:0005886">
    <property type="term" value="C:plasma membrane"/>
    <property type="evidence" value="ECO:0007669"/>
    <property type="project" value="UniProtKB-SubCell"/>
</dbReference>
<evidence type="ECO:0000313" key="9">
    <source>
        <dbReference type="Proteomes" id="UP000218267"/>
    </source>
</evidence>
<feature type="transmembrane region" description="Helical" evidence="7">
    <location>
        <begin position="325"/>
        <end position="350"/>
    </location>
</feature>
<feature type="transmembrane region" description="Helical" evidence="7">
    <location>
        <begin position="357"/>
        <end position="375"/>
    </location>
</feature>
<evidence type="ECO:0000256" key="5">
    <source>
        <dbReference type="ARBA" id="ARBA00022989"/>
    </source>
</evidence>
<dbReference type="PANTHER" id="PTHR30250">
    <property type="entry name" value="PST FAMILY PREDICTED COLANIC ACID TRANSPORTER"/>
    <property type="match status" value="1"/>
</dbReference>
<feature type="transmembrane region" description="Helical" evidence="7">
    <location>
        <begin position="143"/>
        <end position="164"/>
    </location>
</feature>
<feature type="transmembrane region" description="Helical" evidence="7">
    <location>
        <begin position="114"/>
        <end position="131"/>
    </location>
</feature>
<proteinExistence type="inferred from homology"/>
<reference evidence="8 9" key="1">
    <citation type="journal article" date="2018" name="Mar. Genomics">
        <title>Complete genome sequence of Marinifilaceae bacterium strain SPP2, isolated from the Antarctic marine sediment.</title>
        <authorList>
            <person name="Watanabe M."/>
            <person name="Kojima H."/>
            <person name="Fukui M."/>
        </authorList>
    </citation>
    <scope>NUCLEOTIDE SEQUENCE [LARGE SCALE GENOMIC DNA]</scope>
    <source>
        <strain evidence="8 9">SPP2</strain>
    </source>
</reference>
<feature type="transmembrane region" description="Helical" evidence="7">
    <location>
        <begin position="170"/>
        <end position="189"/>
    </location>
</feature>
<keyword evidence="9" id="KW-1185">Reference proteome</keyword>
<keyword evidence="4 7" id="KW-0812">Transmembrane</keyword>
<comment type="subcellular location">
    <subcellularLocation>
        <location evidence="1">Cell membrane</location>
        <topology evidence="1">Multi-pass membrane protein</topology>
    </subcellularLocation>
</comment>
<protein>
    <submittedName>
        <fullName evidence="8">Lipopolysaccharide biosynthesis protein</fullName>
    </submittedName>
</protein>
<gene>
    <name evidence="8" type="ORF">ALGA_0247</name>
</gene>
<keyword evidence="3" id="KW-1003">Cell membrane</keyword>
<feature type="transmembrane region" description="Helical" evidence="7">
    <location>
        <begin position="80"/>
        <end position="102"/>
    </location>
</feature>
<feature type="transmembrane region" description="Helical" evidence="7">
    <location>
        <begin position="381"/>
        <end position="401"/>
    </location>
</feature>
<dbReference type="PANTHER" id="PTHR30250:SF10">
    <property type="entry name" value="LIPOPOLYSACCHARIDE BIOSYNTHESIS PROTEIN WZXC"/>
    <property type="match status" value="1"/>
</dbReference>
<evidence type="ECO:0000256" key="3">
    <source>
        <dbReference type="ARBA" id="ARBA00022475"/>
    </source>
</evidence>
<reference evidence="9" key="2">
    <citation type="journal article" date="2020" name="Antonie Van Leeuwenhoek">
        <title>Labilibaculum antarcticum sp. nov., a novel facultative anaerobic, psychrotorelant bacterium isolated from marine sediment of Antarctica.</title>
        <authorList>
            <person name="Watanabe M."/>
            <person name="Kojima H."/>
            <person name="Fukui M."/>
        </authorList>
    </citation>
    <scope>NUCLEOTIDE SEQUENCE [LARGE SCALE GENOMIC DNA]</scope>
    <source>
        <strain evidence="9">SPP2</strain>
    </source>
</reference>
<name>A0A1Y1CF26_9BACT</name>
<comment type="similarity">
    <text evidence="2">Belongs to the polysaccharide synthase family.</text>
</comment>
<evidence type="ECO:0000256" key="1">
    <source>
        <dbReference type="ARBA" id="ARBA00004651"/>
    </source>
</evidence>
<dbReference type="Pfam" id="PF13440">
    <property type="entry name" value="Polysacc_synt_3"/>
    <property type="match status" value="1"/>
</dbReference>
<evidence type="ECO:0000256" key="4">
    <source>
        <dbReference type="ARBA" id="ARBA00022692"/>
    </source>
</evidence>
<evidence type="ECO:0000256" key="7">
    <source>
        <dbReference type="SAM" id="Phobius"/>
    </source>
</evidence>
<accession>A0A1Y1CF26</accession>
<organism evidence="8 9">
    <name type="scientific">Labilibaculum antarcticum</name>
    <dbReference type="NCBI Taxonomy" id="1717717"/>
    <lineage>
        <taxon>Bacteria</taxon>
        <taxon>Pseudomonadati</taxon>
        <taxon>Bacteroidota</taxon>
        <taxon>Bacteroidia</taxon>
        <taxon>Marinilabiliales</taxon>
        <taxon>Marinifilaceae</taxon>
        <taxon>Labilibaculum</taxon>
    </lineage>
</organism>
<dbReference type="AlphaFoldDB" id="A0A1Y1CF26"/>
<dbReference type="EMBL" id="AP018042">
    <property type="protein sequence ID" value="BAX78642.1"/>
    <property type="molecule type" value="Genomic_DNA"/>
</dbReference>
<evidence type="ECO:0000256" key="2">
    <source>
        <dbReference type="ARBA" id="ARBA00007430"/>
    </source>
</evidence>
<evidence type="ECO:0000256" key="6">
    <source>
        <dbReference type="ARBA" id="ARBA00023136"/>
    </source>
</evidence>
<feature type="transmembrane region" description="Helical" evidence="7">
    <location>
        <begin position="298"/>
        <end position="319"/>
    </location>
</feature>
<dbReference type="NCBIfam" id="NF007773">
    <property type="entry name" value="PRK10459.1"/>
    <property type="match status" value="1"/>
</dbReference>
<sequence length="433" mass="48888">MNLKKKSIDGAKWTTFSTVVVALSAIIKASILTRIIEVSDFGLMALVTFILGFIIIFIDLGLTTAILHRQKITKNEYSSLFWLNLGFSIFLFFILFLVTSFISEFYKESELMTLIPLASIGLIVNAMGCQFRTVEQKELNFKLLALVDIFSSVVSLGVAVILAINDFGVYSLVYSSLAYTTLVSFFYFIKGLIAKRLKFHFMFSDAKPFLKIGVFNIGGQVINYFIKEVDILIVGNVFGTEVLGGYSLAKQLVDRPLRVIRPVVLKVMAPILSLIQGDKISLRENYLKIIKFVSSISIPIYLLFILFAKPIVLLFYGAGYQEIEILVRILSIYMFFISIKIPSGSLIIATGKTNLEFYWFLASFIIMPIGILIGSKFSIEAVASAMVIVMVIYFIPMWKFLINPLIKVEFSDYYKAHIPSLKLLKQVFIKKND</sequence>
<dbReference type="InterPro" id="IPR050833">
    <property type="entry name" value="Poly_Biosynth_Transport"/>
</dbReference>
<feature type="transmembrane region" description="Helical" evidence="7">
    <location>
        <begin position="43"/>
        <end position="68"/>
    </location>
</feature>
<dbReference type="RefSeq" id="WP_096427575.1">
    <property type="nucleotide sequence ID" value="NZ_AP018042.1"/>
</dbReference>
<evidence type="ECO:0000313" key="8">
    <source>
        <dbReference type="EMBL" id="BAX78642.1"/>
    </source>
</evidence>
<feature type="transmembrane region" description="Helical" evidence="7">
    <location>
        <begin position="12"/>
        <end position="31"/>
    </location>
</feature>
<dbReference type="OrthoDB" id="9770347at2"/>
<dbReference type="Proteomes" id="UP000218267">
    <property type="component" value="Chromosome"/>
</dbReference>